<dbReference type="Gene3D" id="3.30.420.250">
    <property type="match status" value="1"/>
</dbReference>
<evidence type="ECO:0000313" key="1">
    <source>
        <dbReference type="EMBL" id="MVT10437.1"/>
    </source>
</evidence>
<dbReference type="Pfam" id="PF12864">
    <property type="entry name" value="DUF3822"/>
    <property type="match status" value="1"/>
</dbReference>
<gene>
    <name evidence="1" type="ORF">GO493_19350</name>
</gene>
<dbReference type="CDD" id="cd24013">
    <property type="entry name" value="ASKHA_ATPase_BT3980-like"/>
    <property type="match status" value="1"/>
</dbReference>
<evidence type="ECO:0000313" key="2">
    <source>
        <dbReference type="Proteomes" id="UP000461730"/>
    </source>
</evidence>
<protein>
    <submittedName>
        <fullName evidence="1">DUF3822 family protein</fullName>
    </submittedName>
</protein>
<comment type="caution">
    <text evidence="1">The sequence shown here is derived from an EMBL/GenBank/DDBJ whole genome shotgun (WGS) entry which is preliminary data.</text>
</comment>
<sequence>MAYVAKDQTGIILRENGYYCAISNQLIMSVTYNIHPAFAADDASLLETDLTACHLLVLVGRGTFSYVVYNPAGKKFLALKSYRFQPQKSAQADLVMIEQIFDADKLLYTNFAQVQLAFDGGNSTLVPEQHYNPSLKKDFLHVIHPEQPQEVILADVLTDQQIVNIYAVDKDVMGYLRKEFSSDKLIHVNTALLKAYRFDNDFLELNGIAYIDIQVNKFTLTIFRFGKLLIQQEVASQTGLDVVYHLVNIIRQAGLDEQQVKVKVGGAVTADSQIHEELRRFIPKLEWMKRLSGFWYIGKMEELPEYYFNNLYAMALCV</sequence>
<name>A0A7K1U7U5_9BACT</name>
<dbReference type="AlphaFoldDB" id="A0A7K1U7U5"/>
<dbReference type="EMBL" id="WRXN01000009">
    <property type="protein sequence ID" value="MVT10437.1"/>
    <property type="molecule type" value="Genomic_DNA"/>
</dbReference>
<dbReference type="Proteomes" id="UP000461730">
    <property type="component" value="Unassembled WGS sequence"/>
</dbReference>
<accession>A0A7K1U7U5</accession>
<dbReference type="InterPro" id="IPR024213">
    <property type="entry name" value="DUF3822"/>
</dbReference>
<proteinExistence type="predicted"/>
<reference evidence="1 2" key="1">
    <citation type="submission" date="2019-12" db="EMBL/GenBank/DDBJ databases">
        <title>Chitinophaga sp. strain ysch24 (GDMCC 1.1355), whole genome shotgun sequence.</title>
        <authorList>
            <person name="Zhang X."/>
        </authorList>
    </citation>
    <scope>NUCLEOTIDE SEQUENCE [LARGE SCALE GENOMIC DNA]</scope>
    <source>
        <strain evidence="2">ysch24</strain>
    </source>
</reference>
<keyword evidence="2" id="KW-1185">Reference proteome</keyword>
<organism evidence="1 2">
    <name type="scientific">Chitinophaga tropicalis</name>
    <dbReference type="NCBI Taxonomy" id="2683588"/>
    <lineage>
        <taxon>Bacteria</taxon>
        <taxon>Pseudomonadati</taxon>
        <taxon>Bacteroidota</taxon>
        <taxon>Chitinophagia</taxon>
        <taxon>Chitinophagales</taxon>
        <taxon>Chitinophagaceae</taxon>
        <taxon>Chitinophaga</taxon>
    </lineage>
</organism>
<dbReference type="Gene3D" id="3.30.420.260">
    <property type="match status" value="1"/>
</dbReference>